<gene>
    <name evidence="1" type="ORF">FIT94_04125</name>
</gene>
<dbReference type="InterPro" id="IPR005049">
    <property type="entry name" value="STL-like"/>
</dbReference>
<dbReference type="EMBL" id="CP040953">
    <property type="protein sequence ID" value="QDC41248.1"/>
    <property type="molecule type" value="Genomic_DNA"/>
</dbReference>
<evidence type="ECO:0008006" key="3">
    <source>
        <dbReference type="Google" id="ProtNLM"/>
    </source>
</evidence>
<dbReference type="GeneID" id="66285067"/>
<protein>
    <recommendedName>
        <fullName evidence="3">DUF288 domain-containing protein</fullName>
    </recommendedName>
</protein>
<dbReference type="PANTHER" id="PTHR31362">
    <property type="entry name" value="GLYCOSYLTRANSFERASE STELLO1-RELATED"/>
    <property type="match status" value="1"/>
</dbReference>
<dbReference type="PANTHER" id="PTHR31362:SF0">
    <property type="entry name" value="EXOSTOSIN DOMAIN-CONTAINING PROTEIN-RELATED"/>
    <property type="match status" value="1"/>
</dbReference>
<proteinExistence type="predicted"/>
<name>A0AAX1EZI8_9PROT</name>
<dbReference type="KEGG" id="muv:FIT94_04125"/>
<dbReference type="AlphaFoldDB" id="A0AAX1EZI8"/>
<organism evidence="1 2">
    <name type="scientific">Candidatus Methylopumilus universalis</name>
    <dbReference type="NCBI Taxonomy" id="2588536"/>
    <lineage>
        <taxon>Bacteria</taxon>
        <taxon>Pseudomonadati</taxon>
        <taxon>Pseudomonadota</taxon>
        <taxon>Betaproteobacteria</taxon>
        <taxon>Nitrosomonadales</taxon>
        <taxon>Methylophilaceae</taxon>
        <taxon>Candidatus Methylopumilus</taxon>
    </lineage>
</organism>
<dbReference type="RefSeq" id="WP_139867904.1">
    <property type="nucleotide sequence ID" value="NZ_CP040949.1"/>
</dbReference>
<dbReference type="Proteomes" id="UP000314901">
    <property type="component" value="Chromosome"/>
</dbReference>
<evidence type="ECO:0000313" key="2">
    <source>
        <dbReference type="Proteomes" id="UP000314901"/>
    </source>
</evidence>
<accession>A0AAX1EZI8</accession>
<evidence type="ECO:0000313" key="1">
    <source>
        <dbReference type="EMBL" id="QDC41248.1"/>
    </source>
</evidence>
<sequence length="339" mass="38553">MNNKKFIVITSINPPTDAVREFAKWSGWTTVVVGDRKSPKDWACENVVYLSIEDQLKLFPEFANFIPENTYLRKMFGYLYAFRNGAEAIFESDDDNIPYPDSSSRVDADIVGGLMVGETVSSSKGWVNIYSNFGAKGCWPRGYPLGSIAAVSDNNVQFDNQGLPWGVMQYLADEDPDVDAIYRMTHNEPVFFARNRTFRLAKNNYCPFNSQATLWLPELYPLMFLPVGKTDRVTDILRGYMSLSSLWSSGFTLAYSSPVVYQRRNFHDLLRDFELELDLYKFSDKWCRDFSRVTGENAAGTFLSLLELLVETGDLPDVNLKLFEIFSKECLKGLGRSIG</sequence>
<reference evidence="1 2" key="1">
    <citation type="journal article" date="2019" name="ISME J.">
        <title>Evolution in action: habitat transition from sediment to the pelagial leads to genome streamlining in Methylophilaceae.</title>
        <authorList>
            <person name="Salcher M."/>
            <person name="Schaefle D."/>
            <person name="Kaspar M."/>
            <person name="Neuenschwander S.M."/>
            <person name="Ghai R."/>
        </authorList>
    </citation>
    <scope>NUCLEOTIDE SEQUENCE [LARGE SCALE GENOMIC DNA]</scope>
    <source>
        <strain evidence="1 2">MMS-RVI-51</strain>
    </source>
</reference>